<evidence type="ECO:0000313" key="3">
    <source>
        <dbReference type="Proteomes" id="UP000806378"/>
    </source>
</evidence>
<feature type="region of interest" description="Disordered" evidence="1">
    <location>
        <begin position="1"/>
        <end position="22"/>
    </location>
</feature>
<feature type="region of interest" description="Disordered" evidence="1">
    <location>
        <begin position="76"/>
        <end position="103"/>
    </location>
</feature>
<dbReference type="EMBL" id="MU090761">
    <property type="protein sequence ID" value="KAF7847492.1"/>
    <property type="molecule type" value="Genomic_DNA"/>
</dbReference>
<dbReference type="Gramene" id="rna-gnl|WGS:JABURB|Cocit.L2908.2">
    <property type="protein sequence ID" value="cds-KAF7847490.1"/>
    <property type="gene ID" value="gene-BT93_L2908"/>
</dbReference>
<name>A0A8T0CL21_CORYI</name>
<dbReference type="Gramene" id="rna-gnl|WGS:JABURB|Cocit.L2908.1">
    <property type="protein sequence ID" value="cds-KAF7847491.1"/>
    <property type="gene ID" value="gene-BT93_L2908"/>
</dbReference>
<reference evidence="2" key="1">
    <citation type="submission" date="2020-05" db="EMBL/GenBank/DDBJ databases">
        <title>WGS assembly of Corymbia citriodora subspecies variegata.</title>
        <authorList>
            <person name="Barry K."/>
            <person name="Hundley H."/>
            <person name="Shu S."/>
            <person name="Jenkins J."/>
            <person name="Grimwood J."/>
            <person name="Baten A."/>
        </authorList>
    </citation>
    <scope>NUCLEOTIDE SEQUENCE</scope>
    <source>
        <strain evidence="2">CV2-018</strain>
    </source>
</reference>
<keyword evidence="3" id="KW-1185">Reference proteome</keyword>
<dbReference type="Gramene" id="rna-gnl|WGS:JABURB|Cocit.L2908.4">
    <property type="protein sequence ID" value="cds-KAF7847489.1"/>
    <property type="gene ID" value="gene-BT93_L2908"/>
</dbReference>
<protein>
    <submittedName>
        <fullName evidence="2">Uncharacterized protein</fullName>
    </submittedName>
</protein>
<organism evidence="2 3">
    <name type="scientific">Corymbia citriodora subsp. variegata</name>
    <dbReference type="NCBI Taxonomy" id="360336"/>
    <lineage>
        <taxon>Eukaryota</taxon>
        <taxon>Viridiplantae</taxon>
        <taxon>Streptophyta</taxon>
        <taxon>Embryophyta</taxon>
        <taxon>Tracheophyta</taxon>
        <taxon>Spermatophyta</taxon>
        <taxon>Magnoliopsida</taxon>
        <taxon>eudicotyledons</taxon>
        <taxon>Gunneridae</taxon>
        <taxon>Pentapetalae</taxon>
        <taxon>rosids</taxon>
        <taxon>malvids</taxon>
        <taxon>Myrtales</taxon>
        <taxon>Myrtaceae</taxon>
        <taxon>Myrtoideae</taxon>
        <taxon>Eucalypteae</taxon>
        <taxon>Corymbia</taxon>
    </lineage>
</organism>
<sequence>MTTQSRVFRKRIATKDHVSSPPAAAVPSVAFQLPSLNIGIGKGKQIVRSTGDNAAVTSRSHVLSLHVVHHLRIHAPRAGSDPRASRKNVAISTRNDLGKFPPA</sequence>
<dbReference type="Gramene" id="rna-gnl|WGS:JABURB|Cocit.L2908.3">
    <property type="protein sequence ID" value="cds-KAF7847492.1"/>
    <property type="gene ID" value="gene-BT93_L2908"/>
</dbReference>
<comment type="caution">
    <text evidence="2">The sequence shown here is derived from an EMBL/GenBank/DDBJ whole genome shotgun (WGS) entry which is preliminary data.</text>
</comment>
<dbReference type="EMBL" id="MU090761">
    <property type="protein sequence ID" value="KAF7847489.1"/>
    <property type="molecule type" value="Genomic_DNA"/>
</dbReference>
<dbReference type="AlphaFoldDB" id="A0A8T0CL21"/>
<dbReference type="EMBL" id="MU090761">
    <property type="protein sequence ID" value="KAF7847490.1"/>
    <property type="molecule type" value="Genomic_DNA"/>
</dbReference>
<evidence type="ECO:0000313" key="2">
    <source>
        <dbReference type="EMBL" id="KAF7847492.1"/>
    </source>
</evidence>
<gene>
    <name evidence="2" type="ORF">BT93_L2908</name>
</gene>
<dbReference type="EMBL" id="MU090761">
    <property type="protein sequence ID" value="KAF7847491.1"/>
    <property type="molecule type" value="Genomic_DNA"/>
</dbReference>
<dbReference type="Proteomes" id="UP000806378">
    <property type="component" value="Unassembled WGS sequence"/>
</dbReference>
<accession>A0A8T0CL21</accession>
<evidence type="ECO:0000256" key="1">
    <source>
        <dbReference type="SAM" id="MobiDB-lite"/>
    </source>
</evidence>
<proteinExistence type="predicted"/>